<name>Q7RBH9_PLAYO</name>
<evidence type="ECO:0008006" key="5">
    <source>
        <dbReference type="Google" id="ProtNLM"/>
    </source>
</evidence>
<dbReference type="PANTHER" id="PTHR16189">
    <property type="entry name" value="TRANSMEMBRANE PROTEIN 104-RELATED"/>
    <property type="match status" value="1"/>
</dbReference>
<feature type="region of interest" description="Disordered" evidence="1">
    <location>
        <begin position="704"/>
        <end position="743"/>
    </location>
</feature>
<gene>
    <name evidence="3" type="ORF">PY06164</name>
</gene>
<reference evidence="3 4" key="1">
    <citation type="journal article" date="2002" name="Nature">
        <title>Genome sequence and comparative analysis of the model rodent malaria parasite Plasmodium yoelii yoelii.</title>
        <authorList>
            <person name="Carlton J.M."/>
            <person name="Angiuoli S.V."/>
            <person name="Suh B.B."/>
            <person name="Kooij T.W."/>
            <person name="Pertea M."/>
            <person name="Silva J.C."/>
            <person name="Ermolaeva M.D."/>
            <person name="Allen J.E."/>
            <person name="Selengut J.D."/>
            <person name="Koo H.L."/>
            <person name="Peterson J.D."/>
            <person name="Pop M."/>
            <person name="Kosack D.S."/>
            <person name="Shumway M.F."/>
            <person name="Bidwell S.L."/>
            <person name="Shallom S.J."/>
            <person name="van Aken S.E."/>
            <person name="Riedmuller S.B."/>
            <person name="Feldblyum T.V."/>
            <person name="Cho J.K."/>
            <person name="Quackenbush J."/>
            <person name="Sedegah M."/>
            <person name="Shoaibi A."/>
            <person name="Cummings L.M."/>
            <person name="Florens L."/>
            <person name="Yates J.R."/>
            <person name="Raine J.D."/>
            <person name="Sinden R.E."/>
            <person name="Harris M.A."/>
            <person name="Cunningham D.A."/>
            <person name="Preiser P.R."/>
            <person name="Bergman L.W."/>
            <person name="Vaidya A.B."/>
            <person name="van Lin L.H."/>
            <person name="Janse C.J."/>
            <person name="Waters A.P."/>
            <person name="Smith H.O."/>
            <person name="White O.R."/>
            <person name="Salzberg S.L."/>
            <person name="Venter J.C."/>
            <person name="Fraser C.M."/>
            <person name="Hoffman S.L."/>
            <person name="Gardner M.J."/>
            <person name="Carucci D.J."/>
        </authorList>
    </citation>
    <scope>NUCLEOTIDE SEQUENCE [LARGE SCALE GENOMIC DNA]</scope>
    <source>
        <strain evidence="3 4">17XNL</strain>
    </source>
</reference>
<accession>Q7RBH9</accession>
<feature type="transmembrane region" description="Helical" evidence="2">
    <location>
        <begin position="164"/>
        <end position="188"/>
    </location>
</feature>
<feature type="region of interest" description="Disordered" evidence="1">
    <location>
        <begin position="519"/>
        <end position="540"/>
    </location>
</feature>
<dbReference type="EMBL" id="AABL01002056">
    <property type="protein sequence ID" value="EAA18325.1"/>
    <property type="molecule type" value="Genomic_DNA"/>
</dbReference>
<feature type="transmembrane region" description="Helical" evidence="2">
    <location>
        <begin position="224"/>
        <end position="248"/>
    </location>
</feature>
<feature type="transmembrane region" description="Helical" evidence="2">
    <location>
        <begin position="395"/>
        <end position="416"/>
    </location>
</feature>
<feature type="transmembrane region" description="Helical" evidence="2">
    <location>
        <begin position="456"/>
        <end position="477"/>
    </location>
</feature>
<dbReference type="InParanoid" id="Q7RBH9"/>
<dbReference type="PANTHER" id="PTHR16189:SF3">
    <property type="entry name" value="AMINO ACID TRANSPORTER TRANSMEMBRANE DOMAIN-CONTAINING PROTEIN"/>
    <property type="match status" value="1"/>
</dbReference>
<evidence type="ECO:0000313" key="3">
    <source>
        <dbReference type="EMBL" id="EAA18325.1"/>
    </source>
</evidence>
<evidence type="ECO:0000256" key="2">
    <source>
        <dbReference type="SAM" id="Phobius"/>
    </source>
</evidence>
<feature type="transmembrane region" description="Helical" evidence="2">
    <location>
        <begin position="260"/>
        <end position="282"/>
    </location>
</feature>
<evidence type="ECO:0000256" key="1">
    <source>
        <dbReference type="SAM" id="MobiDB-lite"/>
    </source>
</evidence>
<keyword evidence="2" id="KW-1133">Transmembrane helix</keyword>
<organism evidence="3 4">
    <name type="scientific">Plasmodium yoelii yoelii</name>
    <dbReference type="NCBI Taxonomy" id="73239"/>
    <lineage>
        <taxon>Eukaryota</taxon>
        <taxon>Sar</taxon>
        <taxon>Alveolata</taxon>
        <taxon>Apicomplexa</taxon>
        <taxon>Aconoidasida</taxon>
        <taxon>Haemosporida</taxon>
        <taxon>Plasmodiidae</taxon>
        <taxon>Plasmodium</taxon>
        <taxon>Plasmodium (Vinckeia)</taxon>
    </lineage>
</organism>
<feature type="compositionally biased region" description="Basic and acidic residues" evidence="1">
    <location>
        <begin position="704"/>
        <end position="720"/>
    </location>
</feature>
<keyword evidence="2" id="KW-0812">Transmembrane</keyword>
<feature type="compositionally biased region" description="Basic residues" evidence="1">
    <location>
        <begin position="729"/>
        <end position="743"/>
    </location>
</feature>
<feature type="transmembrane region" description="Helical" evidence="2">
    <location>
        <begin position="194"/>
        <end position="212"/>
    </location>
</feature>
<feature type="transmembrane region" description="Helical" evidence="2">
    <location>
        <begin position="112"/>
        <end position="133"/>
    </location>
</feature>
<sequence length="843" mass="99187">MVIKQDKCVTENLFSNTLNTEYEKLEEIEDNPSPNIDMLRENEDNDELYNNNNNYNKSDRHKGYIENIKLKQSKYFGDKTIGKKYSYIYLINQIFGSGIVSIPYIFKHSGWLPCLVINIIICLLTIFNTLLFLRSMTMIPNNIHFNKRYEYISTMCYFLGKNNIFFMFMQICYYGSILVSNIISIVIVSHAVDYILVNIFGYTIGVIIYPNFQFSTITDINKLYYSNNYVLCITIGYVINAIISIYFSQSSLEDNMKVQVLSFIFLMITIFQIIFLSIIKIYKYNNVHTILSNDSMGKYSDIKYPTIFGDFNFKQLLSSYISSYSAITVIPCWANEMKSDVKIMKTVWISNFFCCFIYYIFGYVLYTAYPHIDNENILYGILKNPSINTSMKVSIYLFDLLTIAPGIYVYCIATRYNLVNSNICSEKAAFLFGTVFPFLISWWFTSRAMFESIFTWSSLIFSYACNYITPSIIYLIACKNIPYSQKNPLHYIHVLYDPNEYKQKNFPLYNVFSVKNNSKEREDTSSNTNPRVLNERNYNKTDDPDAFKIETGDCISTKNSYNKTYQHPRFEKNEIKFDAEEIYKLKEDKTKEIENKTIINDDSNNVNNNKRGEYKIHFKGLNQINNLEEDDRHNYYDETKSTEEKKITYLEGGEKESQQQSNEDNNKAIGLSDNYRFLENNVENTHDDFQNGYTELKDICEENGNEDKKFKSPERIKNSYKDNNNNNNYHRKKSDKDLKKKNKVNISHEYCKKNENKLSKFELRKYNSLFNIKGNNINKNNSKKTNQHQVHNVRKSRKHKTVIGFEKKHIKIPNKNNNINNNYYDYSNISENDIEILLIVISI</sequence>
<dbReference type="PaxDb" id="73239-Q7RBH9"/>
<protein>
    <recommendedName>
        <fullName evidence="5">Amino acid transporter</fullName>
    </recommendedName>
</protein>
<dbReference type="AlphaFoldDB" id="Q7RBH9"/>
<keyword evidence="4" id="KW-1185">Reference proteome</keyword>
<evidence type="ECO:0000313" key="4">
    <source>
        <dbReference type="Proteomes" id="UP000008553"/>
    </source>
</evidence>
<comment type="caution">
    <text evidence="3">The sequence shown here is derived from an EMBL/GenBank/DDBJ whole genome shotgun (WGS) entry which is preliminary data.</text>
</comment>
<feature type="transmembrane region" description="Helical" evidence="2">
    <location>
        <begin position="347"/>
        <end position="369"/>
    </location>
</feature>
<feature type="transmembrane region" description="Helical" evidence="2">
    <location>
        <begin position="87"/>
        <end position="106"/>
    </location>
</feature>
<dbReference type="STRING" id="73239.Q7RBH9"/>
<keyword evidence="2" id="KW-0472">Membrane</keyword>
<proteinExistence type="predicted"/>
<dbReference type="Proteomes" id="UP000008553">
    <property type="component" value="Unassembled WGS sequence"/>
</dbReference>
<feature type="transmembrane region" description="Helical" evidence="2">
    <location>
        <begin position="428"/>
        <end position="444"/>
    </location>
</feature>